<sequence>MFEFEDVLQITQEIRESGKKAKTEEDVRLGTESILRRHLPNFGVAYDPAYEVTISNGRIDALFHHLVIEYKEPGKLDSVKAYTTAVSQALEYISNLSKKNHEEKSNYVAVIMDGKNIGFARFNSNDERVIIDRQPINTHNVRLFLKYVSALNYKALNSKNLLIDFGPNGDITKTIVSALWNSFCKCSDVRTTMFFTEWRRLFGQVSGFGSNSGPEQTIGAVAKGFGLDIGTQYSQFIFVLHTYYSMLIKLIALFVLENVRGGNTAKKLYLAPSIEEKKNILSEIENGSAFKRLGVTNFLEGDFFSWYINEWNQELAYAVINIQEQLYDYDPSVQSLMPEAVKDLLKTLYQRLVPKQIRHDLGEYYTPDWLAQYVLRKSGFKIKDRVLDPTCGSGTFLVLAIQHKIQGMMELPKEEILKHILESVYGYDLNPLAVIASRTNYLLALGDLLEYADYDIEIPVYLTDAIMSPQKEASGYTYRLETNEGPIELVIPEDIVQKGKLGSVLVEVEKAVIETSEGVIPESQAKQNLEVVLSEWGLCNCTDEITRLYSDILELEKKKWNRIWCRVLKNHFATVTLNDFDVLIGNPPWLRWSSLPETYRNSIKGFCQQYNLFSKDVFVGGIEADISTLVLYLTAEKWLKNRGNLAYLITRSVFKTESSEGFRKFQIPRNGTFFRVLQVEDFTNIKPFEGASNKPSLILLKKGQQPTTFPVPWIVWEKIDKKNIGNDFTLKSAMSGTNRKKYEAYPINSDGGPWLTVPQASLEHCVKLIRTKEEEYHYPARKGICTDRNGIYFGNILGIRGKKYVIFENNVSLGRQTLPTIKTLLEKELVYPIARGREVSAFQWTFQGNFGIVPQEGMDGYPEDVMRAKYGKALDFFKSFEFQGVKELSVRGSYRRYHAPRKAPYYSVWNVGAYSFAPHKVVWSEISGRFEACVISSLKSPYWDNPRVIVPDHKLYFVPFECEDEAHYLCAFLNAPQVEDFVLGYAEKTQIGAHVTEYLHVPIFSDSDLRHMEMVQISKEAHEGSISAEQAREKMKEILPKL</sequence>
<dbReference type="InterPro" id="IPR002052">
    <property type="entry name" value="DNA_methylase_N6_adenine_CS"/>
</dbReference>
<evidence type="ECO:0000256" key="4">
    <source>
        <dbReference type="ARBA" id="ARBA00022691"/>
    </source>
</evidence>
<dbReference type="GO" id="GO:0003676">
    <property type="term" value="F:nucleic acid binding"/>
    <property type="evidence" value="ECO:0007669"/>
    <property type="project" value="InterPro"/>
</dbReference>
<dbReference type="PANTHER" id="PTHR33841">
    <property type="entry name" value="DNA METHYLTRANSFERASE YEEA-RELATED"/>
    <property type="match status" value="1"/>
</dbReference>
<evidence type="ECO:0000256" key="2">
    <source>
        <dbReference type="ARBA" id="ARBA00022603"/>
    </source>
</evidence>
<dbReference type="GO" id="GO:0032259">
    <property type="term" value="P:methylation"/>
    <property type="evidence" value="ECO:0007669"/>
    <property type="project" value="UniProtKB-KW"/>
</dbReference>
<dbReference type="RefSeq" id="WP_155476958.1">
    <property type="nucleotide sequence ID" value="NZ_WNKU01000015.1"/>
</dbReference>
<dbReference type="PROSITE" id="PS00092">
    <property type="entry name" value="N6_MTASE"/>
    <property type="match status" value="1"/>
</dbReference>
<gene>
    <name evidence="7" type="ORF">GJ688_12880</name>
</gene>
<dbReference type="GO" id="GO:0006304">
    <property type="term" value="P:DNA modification"/>
    <property type="evidence" value="ECO:0007669"/>
    <property type="project" value="InterPro"/>
</dbReference>
<comment type="catalytic activity">
    <reaction evidence="5">
        <text>a 2'-deoxyadenosine in DNA + S-adenosyl-L-methionine = an N(6)-methyl-2'-deoxyadenosine in DNA + S-adenosyl-L-homocysteine + H(+)</text>
        <dbReference type="Rhea" id="RHEA:15197"/>
        <dbReference type="Rhea" id="RHEA-COMP:12418"/>
        <dbReference type="Rhea" id="RHEA-COMP:12419"/>
        <dbReference type="ChEBI" id="CHEBI:15378"/>
        <dbReference type="ChEBI" id="CHEBI:57856"/>
        <dbReference type="ChEBI" id="CHEBI:59789"/>
        <dbReference type="ChEBI" id="CHEBI:90615"/>
        <dbReference type="ChEBI" id="CHEBI:90616"/>
        <dbReference type="EC" id="2.1.1.72"/>
    </reaction>
</comment>
<dbReference type="SUPFAM" id="SSF53335">
    <property type="entry name" value="S-adenosyl-L-methionine-dependent methyltransferases"/>
    <property type="match status" value="1"/>
</dbReference>
<name>A0A6I3SNN2_HELMO</name>
<protein>
    <recommendedName>
        <fullName evidence="1">site-specific DNA-methyltransferase (adenine-specific)</fullName>
        <ecNumber evidence="1">2.1.1.72</ecNumber>
    </recommendedName>
</protein>
<keyword evidence="4" id="KW-0949">S-adenosyl-L-methionine</keyword>
<dbReference type="InterPro" id="IPR050953">
    <property type="entry name" value="N4_N6_ade-DNA_methylase"/>
</dbReference>
<evidence type="ECO:0000256" key="3">
    <source>
        <dbReference type="ARBA" id="ARBA00022679"/>
    </source>
</evidence>
<dbReference type="Proteomes" id="UP000430670">
    <property type="component" value="Unassembled WGS sequence"/>
</dbReference>
<feature type="domain" description="Type II methyltransferase M.TaqI-like" evidence="6">
    <location>
        <begin position="423"/>
        <end position="669"/>
    </location>
</feature>
<dbReference type="InterPro" id="IPR029063">
    <property type="entry name" value="SAM-dependent_MTases_sf"/>
</dbReference>
<organism evidence="7 8">
    <name type="scientific">Heliobacterium mobile</name>
    <name type="common">Heliobacillus mobilis</name>
    <dbReference type="NCBI Taxonomy" id="28064"/>
    <lineage>
        <taxon>Bacteria</taxon>
        <taxon>Bacillati</taxon>
        <taxon>Bacillota</taxon>
        <taxon>Clostridia</taxon>
        <taxon>Eubacteriales</taxon>
        <taxon>Heliobacteriaceae</taxon>
        <taxon>Heliobacterium</taxon>
    </lineage>
</organism>
<dbReference type="OrthoDB" id="9815272at2"/>
<evidence type="ECO:0000256" key="1">
    <source>
        <dbReference type="ARBA" id="ARBA00011900"/>
    </source>
</evidence>
<reference evidence="7 8" key="1">
    <citation type="submission" date="2019-11" db="EMBL/GenBank/DDBJ databases">
        <title>Whole-genome sequence of a the green, strictly anaerobic photosynthetic bacterium Heliobacillus mobilis DSM 6151.</title>
        <authorList>
            <person name="Kyndt J.A."/>
            <person name="Meyer T.E."/>
        </authorList>
    </citation>
    <scope>NUCLEOTIDE SEQUENCE [LARGE SCALE GENOMIC DNA]</scope>
    <source>
        <strain evidence="7 8">DSM 6151</strain>
    </source>
</reference>
<accession>A0A6I3SNN2</accession>
<keyword evidence="2 7" id="KW-0489">Methyltransferase</keyword>
<dbReference type="InterPro" id="IPR011639">
    <property type="entry name" value="MethylTrfase_TaqI-like_dom"/>
</dbReference>
<dbReference type="PANTHER" id="PTHR33841:SF4">
    <property type="entry name" value="RESTRICTION MODIFICATION SYSTEM DNA SPECIFICITY DOMAIN"/>
    <property type="match status" value="1"/>
</dbReference>
<dbReference type="EMBL" id="WNKU01000015">
    <property type="protein sequence ID" value="MTV49867.1"/>
    <property type="molecule type" value="Genomic_DNA"/>
</dbReference>
<dbReference type="Gene3D" id="3.40.50.150">
    <property type="entry name" value="Vaccinia Virus protein VP39"/>
    <property type="match status" value="1"/>
</dbReference>
<evidence type="ECO:0000313" key="8">
    <source>
        <dbReference type="Proteomes" id="UP000430670"/>
    </source>
</evidence>
<dbReference type="EC" id="2.1.1.72" evidence="1"/>
<keyword evidence="8" id="KW-1185">Reference proteome</keyword>
<keyword evidence="3" id="KW-0808">Transferase</keyword>
<evidence type="ECO:0000313" key="7">
    <source>
        <dbReference type="EMBL" id="MTV49867.1"/>
    </source>
</evidence>
<dbReference type="PRINTS" id="PR00507">
    <property type="entry name" value="N12N6MTFRASE"/>
</dbReference>
<dbReference type="GO" id="GO:0009007">
    <property type="term" value="F:site-specific DNA-methyltransferase (adenine-specific) activity"/>
    <property type="evidence" value="ECO:0007669"/>
    <property type="project" value="UniProtKB-EC"/>
</dbReference>
<proteinExistence type="predicted"/>
<dbReference type="AlphaFoldDB" id="A0A6I3SNN2"/>
<dbReference type="Pfam" id="PF07669">
    <property type="entry name" value="Eco57I"/>
    <property type="match status" value="1"/>
</dbReference>
<evidence type="ECO:0000256" key="5">
    <source>
        <dbReference type="ARBA" id="ARBA00047942"/>
    </source>
</evidence>
<evidence type="ECO:0000259" key="6">
    <source>
        <dbReference type="Pfam" id="PF07669"/>
    </source>
</evidence>
<comment type="caution">
    <text evidence="7">The sequence shown here is derived from an EMBL/GenBank/DDBJ whole genome shotgun (WGS) entry which is preliminary data.</text>
</comment>